<dbReference type="GO" id="GO:0031992">
    <property type="term" value="F:energy transducer activity"/>
    <property type="evidence" value="ECO:0007669"/>
    <property type="project" value="TreeGrafter"/>
</dbReference>
<dbReference type="EMBL" id="VSSQ01047214">
    <property type="protein sequence ID" value="MPN01190.1"/>
    <property type="molecule type" value="Genomic_DNA"/>
</dbReference>
<keyword evidence="8 10" id="KW-1133">Transmembrane helix</keyword>
<keyword evidence="4" id="KW-1003">Cell membrane</keyword>
<reference evidence="12" key="1">
    <citation type="submission" date="2019-08" db="EMBL/GenBank/DDBJ databases">
        <authorList>
            <person name="Kucharzyk K."/>
            <person name="Murdoch R.W."/>
            <person name="Higgins S."/>
            <person name="Loffler F."/>
        </authorList>
    </citation>
    <scope>NUCLEOTIDE SEQUENCE</scope>
</reference>
<dbReference type="InterPro" id="IPR006260">
    <property type="entry name" value="TonB/TolA_C"/>
</dbReference>
<comment type="subcellular location">
    <subcellularLocation>
        <location evidence="1">Cell inner membrane</location>
        <topology evidence="1">Single-pass membrane protein</topology>
        <orientation evidence="1">Periplasmic side</orientation>
    </subcellularLocation>
</comment>
<proteinExistence type="inferred from homology"/>
<dbReference type="PANTHER" id="PTHR33446:SF2">
    <property type="entry name" value="PROTEIN TONB"/>
    <property type="match status" value="1"/>
</dbReference>
<dbReference type="GO" id="GO:0098797">
    <property type="term" value="C:plasma membrane protein complex"/>
    <property type="evidence" value="ECO:0007669"/>
    <property type="project" value="TreeGrafter"/>
</dbReference>
<evidence type="ECO:0000256" key="9">
    <source>
        <dbReference type="ARBA" id="ARBA00023136"/>
    </source>
</evidence>
<dbReference type="PROSITE" id="PS52015">
    <property type="entry name" value="TONB_CTD"/>
    <property type="match status" value="1"/>
</dbReference>
<dbReference type="GO" id="GO:0055085">
    <property type="term" value="P:transmembrane transport"/>
    <property type="evidence" value="ECO:0007669"/>
    <property type="project" value="InterPro"/>
</dbReference>
<dbReference type="AlphaFoldDB" id="A0A645EIN3"/>
<sequence>MLRRELLSVHEFEVDQRVMNDGVNPIFYKKLLIKEQLGFLPIGANHFSKLLTIKRLKNMEKTTQKENRFLSSVVMLTTVLITFIFCSGNIILAKSSEQDKTKESSKSVVDKKAKSETISKEEKEYSFDQVEKKPSFMGGDEYKFTTWIVQNMKYPQAALKANKQGRVIVSFTVNEQGNVVDAKVLRGVSPELDKEALRVVNSSPKWEPGEAKGKKVKVRFTFPVVYKLK</sequence>
<dbReference type="GO" id="GO:0015031">
    <property type="term" value="P:protein transport"/>
    <property type="evidence" value="ECO:0007669"/>
    <property type="project" value="UniProtKB-KW"/>
</dbReference>
<evidence type="ECO:0000256" key="5">
    <source>
        <dbReference type="ARBA" id="ARBA00022519"/>
    </source>
</evidence>
<evidence type="ECO:0000256" key="8">
    <source>
        <dbReference type="ARBA" id="ARBA00022989"/>
    </source>
</evidence>
<comment type="similarity">
    <text evidence="2">Belongs to the TonB family.</text>
</comment>
<comment type="caution">
    <text evidence="12">The sequence shown here is derived from an EMBL/GenBank/DDBJ whole genome shotgun (WGS) entry which is preliminary data.</text>
</comment>
<evidence type="ECO:0000256" key="1">
    <source>
        <dbReference type="ARBA" id="ARBA00004383"/>
    </source>
</evidence>
<dbReference type="NCBIfam" id="TIGR01352">
    <property type="entry name" value="tonB_Cterm"/>
    <property type="match status" value="1"/>
</dbReference>
<protein>
    <recommendedName>
        <fullName evidence="11">TonB C-terminal domain-containing protein</fullName>
    </recommendedName>
</protein>
<organism evidence="12">
    <name type="scientific">bioreactor metagenome</name>
    <dbReference type="NCBI Taxonomy" id="1076179"/>
    <lineage>
        <taxon>unclassified sequences</taxon>
        <taxon>metagenomes</taxon>
        <taxon>ecological metagenomes</taxon>
    </lineage>
</organism>
<evidence type="ECO:0000256" key="4">
    <source>
        <dbReference type="ARBA" id="ARBA00022475"/>
    </source>
</evidence>
<evidence type="ECO:0000256" key="7">
    <source>
        <dbReference type="ARBA" id="ARBA00022927"/>
    </source>
</evidence>
<dbReference type="Gene3D" id="3.30.1150.10">
    <property type="match status" value="1"/>
</dbReference>
<feature type="domain" description="TonB C-terminal" evidence="11">
    <location>
        <begin position="139"/>
        <end position="229"/>
    </location>
</feature>
<evidence type="ECO:0000313" key="12">
    <source>
        <dbReference type="EMBL" id="MPN01190.1"/>
    </source>
</evidence>
<keyword evidence="5" id="KW-0997">Cell inner membrane</keyword>
<evidence type="ECO:0000256" key="2">
    <source>
        <dbReference type="ARBA" id="ARBA00006555"/>
    </source>
</evidence>
<keyword evidence="7" id="KW-0653">Protein transport</keyword>
<dbReference type="InterPro" id="IPR037682">
    <property type="entry name" value="TonB_C"/>
</dbReference>
<evidence type="ECO:0000259" key="11">
    <source>
        <dbReference type="PROSITE" id="PS52015"/>
    </source>
</evidence>
<evidence type="ECO:0000256" key="3">
    <source>
        <dbReference type="ARBA" id="ARBA00022448"/>
    </source>
</evidence>
<keyword evidence="6 10" id="KW-0812">Transmembrane</keyword>
<keyword evidence="9 10" id="KW-0472">Membrane</keyword>
<dbReference type="InterPro" id="IPR051045">
    <property type="entry name" value="TonB-dependent_transducer"/>
</dbReference>
<evidence type="ECO:0000256" key="6">
    <source>
        <dbReference type="ARBA" id="ARBA00022692"/>
    </source>
</evidence>
<feature type="transmembrane region" description="Helical" evidence="10">
    <location>
        <begin position="69"/>
        <end position="92"/>
    </location>
</feature>
<name>A0A645EIN3_9ZZZZ</name>
<keyword evidence="3" id="KW-0813">Transport</keyword>
<dbReference type="PANTHER" id="PTHR33446">
    <property type="entry name" value="PROTEIN TONB-RELATED"/>
    <property type="match status" value="1"/>
</dbReference>
<accession>A0A645EIN3</accession>
<evidence type="ECO:0000256" key="10">
    <source>
        <dbReference type="SAM" id="Phobius"/>
    </source>
</evidence>
<dbReference type="SUPFAM" id="SSF74653">
    <property type="entry name" value="TolA/TonB C-terminal domain"/>
    <property type="match status" value="1"/>
</dbReference>
<gene>
    <name evidence="12" type="ORF">SDC9_148396</name>
</gene>
<dbReference type="Pfam" id="PF03544">
    <property type="entry name" value="TonB_C"/>
    <property type="match status" value="1"/>
</dbReference>